<comment type="caution">
    <text evidence="2">The sequence shown here is derived from an EMBL/GenBank/DDBJ whole genome shotgun (WGS) entry which is preliminary data.</text>
</comment>
<accession>A0ABY2HTZ5</accession>
<organism evidence="2 3">
    <name type="scientific">Pedobacter alluvionis</name>
    <dbReference type="NCBI Taxonomy" id="475253"/>
    <lineage>
        <taxon>Bacteria</taxon>
        <taxon>Pseudomonadati</taxon>
        <taxon>Bacteroidota</taxon>
        <taxon>Sphingobacteriia</taxon>
        <taxon>Sphingobacteriales</taxon>
        <taxon>Sphingobacteriaceae</taxon>
        <taxon>Pedobacter</taxon>
    </lineage>
</organism>
<dbReference type="InterPro" id="IPR036249">
    <property type="entry name" value="Thioredoxin-like_sf"/>
</dbReference>
<dbReference type="Gene3D" id="3.40.30.10">
    <property type="entry name" value="Glutaredoxin"/>
    <property type="match status" value="1"/>
</dbReference>
<dbReference type="InterPro" id="IPR013766">
    <property type="entry name" value="Thioredoxin_domain"/>
</dbReference>
<name>A0ABY2HTZ5_9SPHI</name>
<dbReference type="PANTHER" id="PTHR42852:SF13">
    <property type="entry name" value="PROTEIN DIPZ"/>
    <property type="match status" value="1"/>
</dbReference>
<dbReference type="EMBL" id="SOPX01000001">
    <property type="protein sequence ID" value="TFB33412.1"/>
    <property type="molecule type" value="Genomic_DNA"/>
</dbReference>
<dbReference type="Proteomes" id="UP000297429">
    <property type="component" value="Unassembled WGS sequence"/>
</dbReference>
<dbReference type="CDD" id="cd02966">
    <property type="entry name" value="TlpA_like_family"/>
    <property type="match status" value="1"/>
</dbReference>
<evidence type="ECO:0000313" key="3">
    <source>
        <dbReference type="Proteomes" id="UP000297429"/>
    </source>
</evidence>
<proteinExistence type="predicted"/>
<keyword evidence="3" id="KW-1185">Reference proteome</keyword>
<dbReference type="InterPro" id="IPR012336">
    <property type="entry name" value="Thioredoxin-like_fold"/>
</dbReference>
<protein>
    <submittedName>
        <fullName evidence="2">TlpA family protein disulfide reductase</fullName>
    </submittedName>
</protein>
<dbReference type="InterPro" id="IPR050553">
    <property type="entry name" value="Thioredoxin_ResA/DsbE_sf"/>
</dbReference>
<dbReference type="SUPFAM" id="SSF52833">
    <property type="entry name" value="Thioredoxin-like"/>
    <property type="match status" value="1"/>
</dbReference>
<dbReference type="PROSITE" id="PS51352">
    <property type="entry name" value="THIOREDOXIN_2"/>
    <property type="match status" value="1"/>
</dbReference>
<evidence type="ECO:0000313" key="2">
    <source>
        <dbReference type="EMBL" id="TFB33412.1"/>
    </source>
</evidence>
<dbReference type="PANTHER" id="PTHR42852">
    <property type="entry name" value="THIOL:DISULFIDE INTERCHANGE PROTEIN DSBE"/>
    <property type="match status" value="1"/>
</dbReference>
<evidence type="ECO:0000259" key="1">
    <source>
        <dbReference type="PROSITE" id="PS51352"/>
    </source>
</evidence>
<dbReference type="Pfam" id="PF13905">
    <property type="entry name" value="Thioredoxin_8"/>
    <property type="match status" value="1"/>
</dbReference>
<feature type="domain" description="Thioredoxin" evidence="1">
    <location>
        <begin position="364"/>
        <end position="529"/>
    </location>
</feature>
<reference evidence="2 3" key="1">
    <citation type="submission" date="2019-03" db="EMBL/GenBank/DDBJ databases">
        <authorList>
            <person name="He R.-H."/>
        </authorList>
    </citation>
    <scope>NUCLEOTIDE SEQUENCE [LARGE SCALE GENOMIC DNA]</scope>
    <source>
        <strain evidence="2 3">DSM 19624</strain>
    </source>
</reference>
<sequence length="529" mass="60942">MIVKIHCIMNSILKSTILIFILINISQVKAQKHSVTITGTLDTGLIKRYASNEIYIRINETTNLQSQGAVFKAPILRTANFSLKLELPDSSAYISFELIDKLNDDRFVTINSSGNRALREVYLIEVGDSIDIKIDKSGIFNFSGKGSSKLNCQWQYYNIDLNQKGIIYRESELDNLGEYSTKLNVRHKVVDLATKIRREILNSYKDMFSNKIYELFNLDILSLGEYEKRSFLWRMSVKSTIERSEQGKKAAIEYYNSSLKNDPFAKVAPKYSLKSAYFAEMLFQRELTFFQLYNKKGSSYRGDSFSEIYFKLKNSYNGSLRDKLIYICFERLHRDYFEESLSLIDDALLTMNDKKYSHLLQELVYKQYRSFAFELPDTNGRIHTLSEYNGKVIVLDFWYTGCSWCMSLNKAMEPVINKYRSNKNVVFITVCVDKDKDKWMKSIISGKYTSLNSVNLYTAGLGLSHPLIKNYNITAFPRQLIIGKKGQLISTSPPRVDLTPNGRSISKGVNLTSEANEKQFIKLIDKSLD</sequence>
<gene>
    <name evidence="2" type="ORF">E3V97_05030</name>
</gene>